<feature type="domain" description="Phlebovirus glycoprotein G2 fusion" evidence="2">
    <location>
        <begin position="96"/>
        <end position="223"/>
    </location>
</feature>
<sequence length="223" mass="24863">MHDLLGAILQPSLLVTRLMAIAAGIAILCLFIIALLQPTLRVILFVLGLSVLLCLLLKKESTKITSNQKDFPVHTRHRRKLLLTILMISIKTSVSCSDVVTIKATDEECVQHVKYSTCSINRVTIVTLQPLNQETCLLLKSTDDSTVGLITIRLEGMHFTCQKKIEFFTRDHRFYSDSVQRCRFAGSCSSEACDNTRSIDKISEFSNTANNHIGYCFCTASCA</sequence>
<evidence type="ECO:0000313" key="4">
    <source>
        <dbReference type="Proteomes" id="UP000050761"/>
    </source>
</evidence>
<dbReference type="InterPro" id="IPR009878">
    <property type="entry name" value="Phlebovirus_G2_fusion"/>
</dbReference>
<keyword evidence="4" id="KW-1185">Reference proteome</keyword>
<keyword evidence="1" id="KW-0472">Membrane</keyword>
<dbReference type="WBParaSite" id="HPBE_0001390001-mRNA-1">
    <property type="protein sequence ID" value="HPBE_0001390001-mRNA-1"/>
    <property type="gene ID" value="HPBE_0001390001"/>
</dbReference>
<name>A0A183FYY0_HELPZ</name>
<evidence type="ECO:0000259" key="2">
    <source>
        <dbReference type="Pfam" id="PF07245"/>
    </source>
</evidence>
<feature type="transmembrane region" description="Helical" evidence="1">
    <location>
        <begin position="12"/>
        <end position="34"/>
    </location>
</feature>
<accession>A0A3P8DQ79</accession>
<reference evidence="5" key="2">
    <citation type="submission" date="2019-09" db="UniProtKB">
        <authorList>
            <consortium name="WormBaseParasite"/>
        </authorList>
    </citation>
    <scope>IDENTIFICATION</scope>
</reference>
<dbReference type="Proteomes" id="UP000050761">
    <property type="component" value="Unassembled WGS sequence"/>
</dbReference>
<evidence type="ECO:0000313" key="3">
    <source>
        <dbReference type="EMBL" id="VDO97815.1"/>
    </source>
</evidence>
<dbReference type="OrthoDB" id="5870116at2759"/>
<organism evidence="4 5">
    <name type="scientific">Heligmosomoides polygyrus</name>
    <name type="common">Parasitic roundworm</name>
    <dbReference type="NCBI Taxonomy" id="6339"/>
    <lineage>
        <taxon>Eukaryota</taxon>
        <taxon>Metazoa</taxon>
        <taxon>Ecdysozoa</taxon>
        <taxon>Nematoda</taxon>
        <taxon>Chromadorea</taxon>
        <taxon>Rhabditida</taxon>
        <taxon>Rhabditina</taxon>
        <taxon>Rhabditomorpha</taxon>
        <taxon>Strongyloidea</taxon>
        <taxon>Heligmosomidae</taxon>
        <taxon>Heligmosomoides</taxon>
    </lineage>
</organism>
<dbReference type="Gene3D" id="2.60.98.50">
    <property type="match status" value="1"/>
</dbReference>
<evidence type="ECO:0000313" key="5">
    <source>
        <dbReference type="WBParaSite" id="HPBE_0001390001-mRNA-1"/>
    </source>
</evidence>
<dbReference type="EMBL" id="UZAH01028123">
    <property type="protein sequence ID" value="VDO97815.1"/>
    <property type="molecule type" value="Genomic_DNA"/>
</dbReference>
<feature type="transmembrane region" description="Helical" evidence="1">
    <location>
        <begin position="40"/>
        <end position="57"/>
    </location>
</feature>
<keyword evidence="1" id="KW-0812">Transmembrane</keyword>
<reference evidence="3 4" key="1">
    <citation type="submission" date="2018-11" db="EMBL/GenBank/DDBJ databases">
        <authorList>
            <consortium name="Pathogen Informatics"/>
        </authorList>
    </citation>
    <scope>NUCLEOTIDE SEQUENCE [LARGE SCALE GENOMIC DNA]</scope>
</reference>
<proteinExistence type="predicted"/>
<dbReference type="AlphaFoldDB" id="A0A183FYY0"/>
<evidence type="ECO:0000256" key="1">
    <source>
        <dbReference type="SAM" id="Phobius"/>
    </source>
</evidence>
<dbReference type="Pfam" id="PF07245">
    <property type="entry name" value="Phlebovirus_G2"/>
    <property type="match status" value="1"/>
</dbReference>
<gene>
    <name evidence="3" type="ORF">HPBE_LOCUS13901</name>
</gene>
<accession>A0A183FYY0</accession>
<keyword evidence="1" id="KW-1133">Transmembrane helix</keyword>
<protein>
    <submittedName>
        <fullName evidence="5">Phlebovirus_G2 domain-containing protein</fullName>
    </submittedName>
</protein>